<dbReference type="GO" id="GO:0006355">
    <property type="term" value="P:regulation of DNA-templated transcription"/>
    <property type="evidence" value="ECO:0007669"/>
    <property type="project" value="InterPro"/>
</dbReference>
<dbReference type="PANTHER" id="PTHR32071:SF57">
    <property type="entry name" value="C4-DICARBOXYLATE TRANSPORT TRANSCRIPTIONAL REGULATORY PROTEIN DCTD"/>
    <property type="match status" value="1"/>
</dbReference>
<dbReference type="PANTHER" id="PTHR32071">
    <property type="entry name" value="TRANSCRIPTIONAL REGULATORY PROTEIN"/>
    <property type="match status" value="1"/>
</dbReference>
<keyword evidence="3" id="KW-0805">Transcription regulation</keyword>
<dbReference type="PROSITE" id="PS00688">
    <property type="entry name" value="SIGMA54_INTERACT_3"/>
    <property type="match status" value="1"/>
</dbReference>
<evidence type="ECO:0000313" key="8">
    <source>
        <dbReference type="Proteomes" id="UP000536179"/>
    </source>
</evidence>
<dbReference type="InterPro" id="IPR025662">
    <property type="entry name" value="Sigma_54_int_dom_ATP-bd_1"/>
</dbReference>
<evidence type="ECO:0000256" key="1">
    <source>
        <dbReference type="ARBA" id="ARBA00022741"/>
    </source>
</evidence>
<feature type="domain" description="Sigma-54 factor interaction" evidence="6">
    <location>
        <begin position="237"/>
        <end position="466"/>
    </location>
</feature>
<dbReference type="CDD" id="cd00009">
    <property type="entry name" value="AAA"/>
    <property type="match status" value="1"/>
</dbReference>
<reference evidence="7 8" key="1">
    <citation type="submission" date="2020-08" db="EMBL/GenBank/DDBJ databases">
        <title>Genomic Encyclopedia of Type Strains, Phase III (KMG-III): the genomes of soil and plant-associated and newly described type strains.</title>
        <authorList>
            <person name="Whitman W."/>
        </authorList>
    </citation>
    <scope>NUCLEOTIDE SEQUENCE [LARGE SCALE GENOMIC DNA]</scope>
    <source>
        <strain evidence="7 8">CECT 8075</strain>
    </source>
</reference>
<dbReference type="Gene3D" id="1.10.8.60">
    <property type="match status" value="1"/>
</dbReference>
<keyword evidence="2" id="KW-0067">ATP-binding</keyword>
<dbReference type="AlphaFoldDB" id="A0A7W5H8L1"/>
<accession>A0A7W5H8L1</accession>
<dbReference type="Gene3D" id="3.40.50.300">
    <property type="entry name" value="P-loop containing nucleotide triphosphate hydrolases"/>
    <property type="match status" value="1"/>
</dbReference>
<dbReference type="PROSITE" id="PS00675">
    <property type="entry name" value="SIGMA54_INTERACT_1"/>
    <property type="match status" value="1"/>
</dbReference>
<dbReference type="SUPFAM" id="SSF52540">
    <property type="entry name" value="P-loop containing nucleoside triphosphate hydrolases"/>
    <property type="match status" value="1"/>
</dbReference>
<dbReference type="InterPro" id="IPR027417">
    <property type="entry name" value="P-loop_NTPase"/>
</dbReference>
<dbReference type="InterPro" id="IPR002078">
    <property type="entry name" value="Sigma_54_int"/>
</dbReference>
<protein>
    <submittedName>
        <fullName evidence="7">Transcriptional regulator with GAF, ATPase, and Fis domain</fullName>
    </submittedName>
</protein>
<dbReference type="SUPFAM" id="SSF55781">
    <property type="entry name" value="GAF domain-like"/>
    <property type="match status" value="1"/>
</dbReference>
<dbReference type="Pfam" id="PF01590">
    <property type="entry name" value="GAF"/>
    <property type="match status" value="1"/>
</dbReference>
<dbReference type="SMART" id="SM00065">
    <property type="entry name" value="GAF"/>
    <property type="match status" value="1"/>
</dbReference>
<dbReference type="InterPro" id="IPR003018">
    <property type="entry name" value="GAF"/>
</dbReference>
<evidence type="ECO:0000259" key="6">
    <source>
        <dbReference type="PROSITE" id="PS50045"/>
    </source>
</evidence>
<dbReference type="PROSITE" id="PS50045">
    <property type="entry name" value="SIGMA54_INTERACT_4"/>
    <property type="match status" value="1"/>
</dbReference>
<evidence type="ECO:0000256" key="2">
    <source>
        <dbReference type="ARBA" id="ARBA00022840"/>
    </source>
</evidence>
<dbReference type="Gene3D" id="1.10.10.60">
    <property type="entry name" value="Homeodomain-like"/>
    <property type="match status" value="1"/>
</dbReference>
<dbReference type="EMBL" id="JACHXU010000025">
    <property type="protein sequence ID" value="MBB3209588.1"/>
    <property type="molecule type" value="Genomic_DNA"/>
</dbReference>
<keyword evidence="5" id="KW-0804">Transcription</keyword>
<name>A0A7W5H8L1_9BACT</name>
<keyword evidence="8" id="KW-1185">Reference proteome</keyword>
<organism evidence="7 8">
    <name type="scientific">Aporhodopirellula rubra</name>
    <dbReference type="NCBI Taxonomy" id="980271"/>
    <lineage>
        <taxon>Bacteria</taxon>
        <taxon>Pseudomonadati</taxon>
        <taxon>Planctomycetota</taxon>
        <taxon>Planctomycetia</taxon>
        <taxon>Pirellulales</taxon>
        <taxon>Pirellulaceae</taxon>
        <taxon>Aporhodopirellula</taxon>
    </lineage>
</organism>
<dbReference type="PROSITE" id="PS00676">
    <property type="entry name" value="SIGMA54_INTERACT_2"/>
    <property type="match status" value="1"/>
</dbReference>
<dbReference type="InterPro" id="IPR003593">
    <property type="entry name" value="AAA+_ATPase"/>
</dbReference>
<sequence length="549" mass="60630">MVARKIVVKPRKFVYDVGMIDSHVPLIRDPKALLLAMAQQRSVADVLRLVVDDLAGSQAVALARIWLIRPGEGCPTCPMRSECPDQTSCLHLVASGGRSIIDPDTNLNRIDGMFRRFPLGIRKVGRIATTGVALEVPSIQGEPDWLVRPQWAEAESIRGFAGQPLVHRGQVLGVLAVFSRTTIGDSCLVWLRMIADHVASAIANARAWEEIESLRDRLELENDYLQEELRGESFGEMIGQSDALQAVAQQISLVAPTDSTVLVIGESGTGKELVAREIHARSSRHERPLIKVNCAAIPRELYESEFFGHTKGSFTGALRDRIGRFELADGGTLFLDEIGEIPLDLQSKLLRVLQEGELERVGEEQTRKVDVRIIAATNRDLKAEAEAGRFRLDLYYRLSVFPIELPPLRKRKDDLALLAEHLIGILSRRLGRQPPRLTQANVIELSRYDWPGNIRELQHVLERALITSPKGKLRLEFQTPAKPTASVAPVGESDEILTASQLRTLEADNIRRALQACDGKVYGIAGAAALLGMKPTTLASRIKSLGIHS</sequence>
<dbReference type="Pfam" id="PF25601">
    <property type="entry name" value="AAA_lid_14"/>
    <property type="match status" value="1"/>
</dbReference>
<dbReference type="InterPro" id="IPR058031">
    <property type="entry name" value="AAA_lid_NorR"/>
</dbReference>
<dbReference type="InterPro" id="IPR025943">
    <property type="entry name" value="Sigma_54_int_dom_ATP-bd_2"/>
</dbReference>
<evidence type="ECO:0000256" key="4">
    <source>
        <dbReference type="ARBA" id="ARBA00023125"/>
    </source>
</evidence>
<dbReference type="Proteomes" id="UP000536179">
    <property type="component" value="Unassembled WGS sequence"/>
</dbReference>
<dbReference type="InterPro" id="IPR029016">
    <property type="entry name" value="GAF-like_dom_sf"/>
</dbReference>
<evidence type="ECO:0000256" key="3">
    <source>
        <dbReference type="ARBA" id="ARBA00023015"/>
    </source>
</evidence>
<dbReference type="FunFam" id="3.40.50.300:FF:000006">
    <property type="entry name" value="DNA-binding transcriptional regulator NtrC"/>
    <property type="match status" value="1"/>
</dbReference>
<gene>
    <name evidence="7" type="ORF">FHS27_005428</name>
</gene>
<dbReference type="SMART" id="SM00382">
    <property type="entry name" value="AAA"/>
    <property type="match status" value="1"/>
</dbReference>
<dbReference type="GO" id="GO:0005524">
    <property type="term" value="F:ATP binding"/>
    <property type="evidence" value="ECO:0007669"/>
    <property type="project" value="UniProtKB-KW"/>
</dbReference>
<dbReference type="InterPro" id="IPR025944">
    <property type="entry name" value="Sigma_54_int_dom_CS"/>
</dbReference>
<keyword evidence="4" id="KW-0238">DNA-binding</keyword>
<keyword evidence="1" id="KW-0547">Nucleotide-binding</keyword>
<evidence type="ECO:0000256" key="5">
    <source>
        <dbReference type="ARBA" id="ARBA00023163"/>
    </source>
</evidence>
<evidence type="ECO:0000313" key="7">
    <source>
        <dbReference type="EMBL" id="MBB3209588.1"/>
    </source>
</evidence>
<dbReference type="GO" id="GO:0003677">
    <property type="term" value="F:DNA binding"/>
    <property type="evidence" value="ECO:0007669"/>
    <property type="project" value="UniProtKB-KW"/>
</dbReference>
<proteinExistence type="predicted"/>
<comment type="caution">
    <text evidence="7">The sequence shown here is derived from an EMBL/GenBank/DDBJ whole genome shotgun (WGS) entry which is preliminary data.</text>
</comment>
<dbReference type="Pfam" id="PF00158">
    <property type="entry name" value="Sigma54_activat"/>
    <property type="match status" value="1"/>
</dbReference>
<dbReference type="Gene3D" id="3.30.450.40">
    <property type="match status" value="1"/>
</dbReference>